<keyword evidence="5 6" id="KW-0653">Protein transport</keyword>
<evidence type="ECO:0000256" key="1">
    <source>
        <dbReference type="ARBA" id="ARBA00004177"/>
    </source>
</evidence>
<proteinExistence type="inferred from homology"/>
<dbReference type="AlphaFoldDB" id="A0A6H0Y530"/>
<keyword evidence="4" id="KW-0967">Endosome</keyword>
<organism evidence="9 10">
    <name type="scientific">Peltaster fructicola</name>
    <dbReference type="NCBI Taxonomy" id="286661"/>
    <lineage>
        <taxon>Eukaryota</taxon>
        <taxon>Fungi</taxon>
        <taxon>Dikarya</taxon>
        <taxon>Ascomycota</taxon>
        <taxon>Pezizomycotina</taxon>
        <taxon>Dothideomycetes</taxon>
        <taxon>Dothideomycetes incertae sedis</taxon>
        <taxon>Peltaster</taxon>
    </lineage>
</organism>
<dbReference type="Pfam" id="PF07200">
    <property type="entry name" value="Mod_r"/>
    <property type="match status" value="1"/>
</dbReference>
<name>A0A6H0Y530_9PEZI</name>
<reference evidence="9 10" key="1">
    <citation type="journal article" date="2016" name="Sci. Rep.">
        <title>Peltaster fructicola genome reveals evolution from an invasive phytopathogen to an ectophytic parasite.</title>
        <authorList>
            <person name="Xu C."/>
            <person name="Chen H."/>
            <person name="Gleason M.L."/>
            <person name="Xu J.R."/>
            <person name="Liu H."/>
            <person name="Zhang R."/>
            <person name="Sun G."/>
        </authorList>
    </citation>
    <scope>NUCLEOTIDE SEQUENCE [LARGE SCALE GENOMIC DNA]</scope>
    <source>
        <strain evidence="9 10">LNHT1506</strain>
    </source>
</reference>
<comment type="subcellular location">
    <subcellularLocation>
        <location evidence="1">Endosome</location>
    </subcellularLocation>
</comment>
<dbReference type="OrthoDB" id="10260857at2759"/>
<evidence type="ECO:0000256" key="2">
    <source>
        <dbReference type="ARBA" id="ARBA00007617"/>
    </source>
</evidence>
<dbReference type="EMBL" id="CP051143">
    <property type="protein sequence ID" value="QIX01939.1"/>
    <property type="molecule type" value="Genomic_DNA"/>
</dbReference>
<feature type="region of interest" description="Disordered" evidence="7">
    <location>
        <begin position="1"/>
        <end position="59"/>
    </location>
</feature>
<sequence length="229" mass="25239">MSYSSPAYPQHNQPPAPPPKGASFERGPPLPPPPSFGVSELPAEPAHAQAAPIEPSWIPESLKEKSTQDLYDVLKDPSMQAALLNNPATGHAAVFASEAELVPILEANVKLATSLEALGDRLASQRAATQSRLLALRALEQQYRAKITETEAALRAFSPMAQYQRLNASATEQQQLLKGIEESWIDEPGQANEREINDWVKRVKDASRVAFIRKERKARWDEGRVSGWK</sequence>
<keyword evidence="3 6" id="KW-0813">Transport</keyword>
<evidence type="ECO:0000259" key="8">
    <source>
        <dbReference type="PROSITE" id="PS51314"/>
    </source>
</evidence>
<dbReference type="GO" id="GO:0072666">
    <property type="term" value="P:establishment of protein localization to vacuole"/>
    <property type="evidence" value="ECO:0007669"/>
    <property type="project" value="UniProtKB-ARBA"/>
</dbReference>
<protein>
    <recommendedName>
        <fullName evidence="8">VPS37 C-terminal domain-containing protein</fullName>
    </recommendedName>
</protein>
<dbReference type="GO" id="GO:0043162">
    <property type="term" value="P:ubiquitin-dependent protein catabolic process via the multivesicular body sorting pathway"/>
    <property type="evidence" value="ECO:0007669"/>
    <property type="project" value="UniProtKB-ARBA"/>
</dbReference>
<dbReference type="InterPro" id="IPR037202">
    <property type="entry name" value="ESCRT_assembly_dom"/>
</dbReference>
<accession>A0A6H0Y530</accession>
<dbReference type="GO" id="GO:0006886">
    <property type="term" value="P:intracellular protein transport"/>
    <property type="evidence" value="ECO:0007669"/>
    <property type="project" value="UniProtKB-ARBA"/>
</dbReference>
<evidence type="ECO:0000256" key="3">
    <source>
        <dbReference type="ARBA" id="ARBA00022448"/>
    </source>
</evidence>
<evidence type="ECO:0000256" key="7">
    <source>
        <dbReference type="SAM" id="MobiDB-lite"/>
    </source>
</evidence>
<evidence type="ECO:0000256" key="4">
    <source>
        <dbReference type="ARBA" id="ARBA00022753"/>
    </source>
</evidence>
<keyword evidence="10" id="KW-1185">Reference proteome</keyword>
<feature type="compositionally biased region" description="Low complexity" evidence="7">
    <location>
        <begin position="1"/>
        <end position="11"/>
    </location>
</feature>
<dbReference type="SUPFAM" id="SSF140111">
    <property type="entry name" value="Endosomal sorting complex assembly domain"/>
    <property type="match status" value="1"/>
</dbReference>
<feature type="domain" description="VPS37 C-terminal" evidence="8">
    <location>
        <begin position="140"/>
        <end position="229"/>
    </location>
</feature>
<gene>
    <name evidence="9" type="ORF">AMS68_007456</name>
</gene>
<comment type="similarity">
    <text evidence="2">Belongs to the VPS37 family.</text>
</comment>
<dbReference type="InterPro" id="IPR009851">
    <property type="entry name" value="Mod_r"/>
</dbReference>
<evidence type="ECO:0000313" key="9">
    <source>
        <dbReference type="EMBL" id="QIX01939.1"/>
    </source>
</evidence>
<dbReference type="GO" id="GO:0000813">
    <property type="term" value="C:ESCRT I complex"/>
    <property type="evidence" value="ECO:0007669"/>
    <property type="project" value="UniProtKB-ARBA"/>
</dbReference>
<evidence type="ECO:0000256" key="6">
    <source>
        <dbReference type="PROSITE-ProRule" id="PRU00646"/>
    </source>
</evidence>
<dbReference type="PROSITE" id="PS51314">
    <property type="entry name" value="VPS37_C"/>
    <property type="match status" value="1"/>
</dbReference>
<dbReference type="Proteomes" id="UP000503462">
    <property type="component" value="Chromosome 5"/>
</dbReference>
<evidence type="ECO:0000313" key="10">
    <source>
        <dbReference type="Proteomes" id="UP000503462"/>
    </source>
</evidence>
<evidence type="ECO:0000256" key="5">
    <source>
        <dbReference type="ARBA" id="ARBA00022927"/>
    </source>
</evidence>